<name>A0A6L8V164_9BACL</name>
<keyword evidence="3" id="KW-1003">Cell membrane</keyword>
<sequence>MWLMYSVLAAFSFGLRGVLYHWSSQQSLNRNVLLCGTFFMGALISAICALLLQQAWTMSALIGVQMGLFSFGANASMFKGFAVGKASLVAILTGLPSVVVVFVAYLIWDERLNFMQFLAFVIIVIGILVVRYSNDITLKNLQGAGWGALALILFAGNDLSSKWTTLVSAPLFPTLFCMFATGSICFGLWWLRDQKQGDNTQVKVAAASGWTERRTFLFGMIVGITNVVGMIFIIHGFDHGKAGLVSAVVALNVLIVLLYTRFVLKDKFSKMEQSGLALAFIGILMMKLVAS</sequence>
<feature type="transmembrane region" description="Helical" evidence="7">
    <location>
        <begin position="6"/>
        <end position="23"/>
    </location>
</feature>
<dbReference type="PANTHER" id="PTHR32322:SF18">
    <property type="entry name" value="S-ADENOSYLMETHIONINE_S-ADENOSYLHOMOCYSTEINE TRANSPORTER"/>
    <property type="match status" value="1"/>
</dbReference>
<keyword evidence="4 7" id="KW-0812">Transmembrane</keyword>
<feature type="domain" description="EamA" evidence="8">
    <location>
        <begin position="143"/>
        <end position="286"/>
    </location>
</feature>
<accession>A0A6L8V164</accession>
<evidence type="ECO:0000259" key="8">
    <source>
        <dbReference type="Pfam" id="PF00892"/>
    </source>
</evidence>
<keyword evidence="6 7" id="KW-0472">Membrane</keyword>
<feature type="domain" description="EamA" evidence="8">
    <location>
        <begin position="2"/>
        <end position="130"/>
    </location>
</feature>
<evidence type="ECO:0000256" key="3">
    <source>
        <dbReference type="ARBA" id="ARBA00022475"/>
    </source>
</evidence>
<dbReference type="InterPro" id="IPR037185">
    <property type="entry name" value="EmrE-like"/>
</dbReference>
<proteinExistence type="inferred from homology"/>
<dbReference type="InterPro" id="IPR000620">
    <property type="entry name" value="EamA_dom"/>
</dbReference>
<evidence type="ECO:0000313" key="9">
    <source>
        <dbReference type="EMBL" id="MZQ84213.1"/>
    </source>
</evidence>
<feature type="transmembrane region" description="Helical" evidence="7">
    <location>
        <begin position="243"/>
        <end position="262"/>
    </location>
</feature>
<organism evidence="9 10">
    <name type="scientific">Paenibacillus silvestris</name>
    <dbReference type="NCBI Taxonomy" id="2606219"/>
    <lineage>
        <taxon>Bacteria</taxon>
        <taxon>Bacillati</taxon>
        <taxon>Bacillota</taxon>
        <taxon>Bacilli</taxon>
        <taxon>Bacillales</taxon>
        <taxon>Paenibacillaceae</taxon>
        <taxon>Paenibacillus</taxon>
    </lineage>
</organism>
<evidence type="ECO:0000256" key="6">
    <source>
        <dbReference type="ARBA" id="ARBA00023136"/>
    </source>
</evidence>
<keyword evidence="10" id="KW-1185">Reference proteome</keyword>
<dbReference type="AlphaFoldDB" id="A0A6L8V164"/>
<dbReference type="SUPFAM" id="SSF103481">
    <property type="entry name" value="Multidrug resistance efflux transporter EmrE"/>
    <property type="match status" value="2"/>
</dbReference>
<evidence type="ECO:0000313" key="10">
    <source>
        <dbReference type="Proteomes" id="UP000481087"/>
    </source>
</evidence>
<evidence type="ECO:0000256" key="4">
    <source>
        <dbReference type="ARBA" id="ARBA00022692"/>
    </source>
</evidence>
<evidence type="ECO:0000256" key="2">
    <source>
        <dbReference type="ARBA" id="ARBA00007362"/>
    </source>
</evidence>
<dbReference type="EMBL" id="WTUZ01000021">
    <property type="protein sequence ID" value="MZQ84213.1"/>
    <property type="molecule type" value="Genomic_DNA"/>
</dbReference>
<feature type="transmembrane region" description="Helical" evidence="7">
    <location>
        <begin position="88"/>
        <end position="108"/>
    </location>
</feature>
<keyword evidence="5 7" id="KW-1133">Transmembrane helix</keyword>
<feature type="transmembrane region" description="Helical" evidence="7">
    <location>
        <begin position="216"/>
        <end position="237"/>
    </location>
</feature>
<dbReference type="Gene3D" id="1.10.3730.20">
    <property type="match status" value="2"/>
</dbReference>
<protein>
    <submittedName>
        <fullName evidence="9">EamA family transporter</fullName>
    </submittedName>
</protein>
<feature type="transmembrane region" description="Helical" evidence="7">
    <location>
        <begin position="58"/>
        <end position="76"/>
    </location>
</feature>
<dbReference type="GO" id="GO:0005886">
    <property type="term" value="C:plasma membrane"/>
    <property type="evidence" value="ECO:0007669"/>
    <property type="project" value="UniProtKB-SubCell"/>
</dbReference>
<dbReference type="Pfam" id="PF00892">
    <property type="entry name" value="EamA"/>
    <property type="match status" value="2"/>
</dbReference>
<gene>
    <name evidence="9" type="ORF">GQF01_19035</name>
</gene>
<evidence type="ECO:0000256" key="1">
    <source>
        <dbReference type="ARBA" id="ARBA00004651"/>
    </source>
</evidence>
<feature type="transmembrane region" description="Helical" evidence="7">
    <location>
        <begin position="172"/>
        <end position="191"/>
    </location>
</feature>
<feature type="transmembrane region" description="Helical" evidence="7">
    <location>
        <begin position="32"/>
        <end position="52"/>
    </location>
</feature>
<dbReference type="Proteomes" id="UP000481087">
    <property type="component" value="Unassembled WGS sequence"/>
</dbReference>
<comment type="caution">
    <text evidence="9">The sequence shown here is derived from an EMBL/GenBank/DDBJ whole genome shotgun (WGS) entry which is preliminary data.</text>
</comment>
<feature type="transmembrane region" description="Helical" evidence="7">
    <location>
        <begin position="144"/>
        <end position="160"/>
    </location>
</feature>
<evidence type="ECO:0000256" key="7">
    <source>
        <dbReference type="SAM" id="Phobius"/>
    </source>
</evidence>
<comment type="subcellular location">
    <subcellularLocation>
        <location evidence="1">Cell membrane</location>
        <topology evidence="1">Multi-pass membrane protein</topology>
    </subcellularLocation>
</comment>
<evidence type="ECO:0000256" key="5">
    <source>
        <dbReference type="ARBA" id="ARBA00022989"/>
    </source>
</evidence>
<feature type="transmembrane region" description="Helical" evidence="7">
    <location>
        <begin position="114"/>
        <end position="132"/>
    </location>
</feature>
<dbReference type="PANTHER" id="PTHR32322">
    <property type="entry name" value="INNER MEMBRANE TRANSPORTER"/>
    <property type="match status" value="1"/>
</dbReference>
<reference evidence="9 10" key="1">
    <citation type="submission" date="2019-12" db="EMBL/GenBank/DDBJ databases">
        <title>Paenibacillus sp. nov. sp. isolated from soil.</title>
        <authorList>
            <person name="Kim J."/>
            <person name="Jeong S.E."/>
            <person name="Jung H.S."/>
            <person name="Jeon C.O."/>
        </authorList>
    </citation>
    <scope>NUCLEOTIDE SEQUENCE [LARGE SCALE GENOMIC DNA]</scope>
    <source>
        <strain evidence="9 10">5J-6</strain>
    </source>
</reference>
<comment type="similarity">
    <text evidence="2">Belongs to the EamA transporter family.</text>
</comment>
<dbReference type="InterPro" id="IPR050638">
    <property type="entry name" value="AA-Vitamin_Transporters"/>
</dbReference>